<evidence type="ECO:0000313" key="2">
    <source>
        <dbReference type="WBParaSite" id="MhA1_Contig815.frz3.gene6"/>
    </source>
</evidence>
<proteinExistence type="predicted"/>
<name>A0A1I8C0I0_MELHA</name>
<reference evidence="2" key="1">
    <citation type="submission" date="2016-11" db="UniProtKB">
        <authorList>
            <consortium name="WormBaseParasite"/>
        </authorList>
    </citation>
    <scope>IDENTIFICATION</scope>
</reference>
<keyword evidence="1" id="KW-1185">Reference proteome</keyword>
<dbReference type="SUPFAM" id="SSF101690">
    <property type="entry name" value="PAZ domain"/>
    <property type="match status" value="1"/>
</dbReference>
<dbReference type="PANTHER" id="PTHR22891">
    <property type="entry name" value="EUKARYOTIC TRANSLATION INITIATION FACTOR 2C"/>
    <property type="match status" value="1"/>
</dbReference>
<dbReference type="AlphaFoldDB" id="A0A1I8C0I0"/>
<organism evidence="1 2">
    <name type="scientific">Meloidogyne hapla</name>
    <name type="common">Root-knot nematode worm</name>
    <dbReference type="NCBI Taxonomy" id="6305"/>
    <lineage>
        <taxon>Eukaryota</taxon>
        <taxon>Metazoa</taxon>
        <taxon>Ecdysozoa</taxon>
        <taxon>Nematoda</taxon>
        <taxon>Chromadorea</taxon>
        <taxon>Rhabditida</taxon>
        <taxon>Tylenchina</taxon>
        <taxon>Tylenchomorpha</taxon>
        <taxon>Tylenchoidea</taxon>
        <taxon>Meloidogynidae</taxon>
        <taxon>Meloidogyninae</taxon>
        <taxon>Meloidogyne</taxon>
    </lineage>
</organism>
<accession>A0A1I8C0I0</accession>
<protein>
    <submittedName>
        <fullName evidence="2">PAZ domain-containing protein</fullName>
    </submittedName>
</protein>
<sequence length="479" mass="53976">MDLASFVANLKVSANIPPPATQFLSCQNGYANIYAFIVKPGAVVYRYDVEISDKTKDKSLTKGGGDDGKRGLLRDICFELVKDVFDNTQDLNRSGTTCEIKPDRMTPFCRKFLRNATITFELQPCKGSAHELNLNDIQSALCPAPHMQADHSLRAFFEMLTSQSFINARTHRLVGNGRLFEEKEAKRLNDAIVAHNGVAKGVRIIANGGDKPVPAIVAEVKTCAFFAKGNLGEIAKRMIQSAMNRRVNPLRPNDRKMMEGFWSDFGHLYKGVSAYLTYAPSRVIVIDSITTRLVSEISFEVEGRDLPMVQYFAEKKNVRIEGNMPAVRQHVDRDAIYPLQCLEILPFQRVSLDKMQLTDEMARISSDLLKANAVAPDVRSELIKEQMRRIGKDGECAKFMFHFGVKLRGDQNNVQIGLRKLPVIQFGNVQANPNDNEKGQFDVRGPLRYLEPSDVLRSWIVAFPRSVSQDSFKYEYFAY</sequence>
<dbReference type="WBParaSite" id="MhA1_Contig815.frz3.gene6">
    <property type="protein sequence ID" value="MhA1_Contig815.frz3.gene6"/>
    <property type="gene ID" value="MhA1_Contig815.frz3.gene6"/>
</dbReference>
<dbReference type="Gene3D" id="2.170.260.10">
    <property type="entry name" value="paz domain"/>
    <property type="match status" value="1"/>
</dbReference>
<dbReference type="Proteomes" id="UP000095281">
    <property type="component" value="Unplaced"/>
</dbReference>
<evidence type="ECO:0000313" key="1">
    <source>
        <dbReference type="Proteomes" id="UP000095281"/>
    </source>
</evidence>
<dbReference type="InterPro" id="IPR036085">
    <property type="entry name" value="PAZ_dom_sf"/>
</dbReference>